<dbReference type="EMBL" id="JBBNAE010000004">
    <property type="protein sequence ID" value="KAK9130077.1"/>
    <property type="molecule type" value="Genomic_DNA"/>
</dbReference>
<protein>
    <submittedName>
        <fullName evidence="1">Uncharacterized protein</fullName>
    </submittedName>
</protein>
<keyword evidence="2" id="KW-1185">Reference proteome</keyword>
<comment type="caution">
    <text evidence="1">The sequence shown here is derived from an EMBL/GenBank/DDBJ whole genome shotgun (WGS) entry which is preliminary data.</text>
</comment>
<accession>A0AAP0J9D4</accession>
<name>A0AAP0J9D4_9MAGN</name>
<gene>
    <name evidence="1" type="ORF">Sjap_010564</name>
</gene>
<organism evidence="1 2">
    <name type="scientific">Stephania japonica</name>
    <dbReference type="NCBI Taxonomy" id="461633"/>
    <lineage>
        <taxon>Eukaryota</taxon>
        <taxon>Viridiplantae</taxon>
        <taxon>Streptophyta</taxon>
        <taxon>Embryophyta</taxon>
        <taxon>Tracheophyta</taxon>
        <taxon>Spermatophyta</taxon>
        <taxon>Magnoliopsida</taxon>
        <taxon>Ranunculales</taxon>
        <taxon>Menispermaceae</taxon>
        <taxon>Menispermoideae</taxon>
        <taxon>Cissampelideae</taxon>
        <taxon>Stephania</taxon>
    </lineage>
</organism>
<reference evidence="1 2" key="1">
    <citation type="submission" date="2024-01" db="EMBL/GenBank/DDBJ databases">
        <title>Genome assemblies of Stephania.</title>
        <authorList>
            <person name="Yang L."/>
        </authorList>
    </citation>
    <scope>NUCLEOTIDE SEQUENCE [LARGE SCALE GENOMIC DNA]</scope>
    <source>
        <strain evidence="1">QJT</strain>
        <tissue evidence="1">Leaf</tissue>
    </source>
</reference>
<evidence type="ECO:0000313" key="1">
    <source>
        <dbReference type="EMBL" id="KAK9130077.1"/>
    </source>
</evidence>
<evidence type="ECO:0000313" key="2">
    <source>
        <dbReference type="Proteomes" id="UP001417504"/>
    </source>
</evidence>
<dbReference type="Proteomes" id="UP001417504">
    <property type="component" value="Unassembled WGS sequence"/>
</dbReference>
<sequence>MCVCVNSRTVLDREQRRTEQSGECNHSMEFYRCVHVIADVDASEHSRTPTPALTREVHVVEAKWGHRKRPRRGRGTRGWQVEKVREVREVRRRRRLVERMLGLGLGLELEEWGFGDGGMREGVVGVLTSRHLGYELIPTSVSLVSKLKPGKLRQH</sequence>
<proteinExistence type="predicted"/>
<dbReference type="AlphaFoldDB" id="A0AAP0J9D4"/>